<evidence type="ECO:0008006" key="4">
    <source>
        <dbReference type="Google" id="ProtNLM"/>
    </source>
</evidence>
<feature type="transmembrane region" description="Helical" evidence="2">
    <location>
        <begin position="45"/>
        <end position="67"/>
    </location>
</feature>
<dbReference type="EMBL" id="MN740245">
    <property type="protein sequence ID" value="QHT95758.1"/>
    <property type="molecule type" value="Genomic_DNA"/>
</dbReference>
<evidence type="ECO:0000256" key="1">
    <source>
        <dbReference type="SAM" id="MobiDB-lite"/>
    </source>
</evidence>
<reference evidence="3" key="1">
    <citation type="journal article" date="2020" name="Nature">
        <title>Giant virus diversity and host interactions through global metagenomics.</title>
        <authorList>
            <person name="Schulz F."/>
            <person name="Roux S."/>
            <person name="Paez-Espino D."/>
            <person name="Jungbluth S."/>
            <person name="Walsh D.A."/>
            <person name="Denef V.J."/>
            <person name="McMahon K.D."/>
            <person name="Konstantinidis K.T."/>
            <person name="Eloe-Fadrosh E.A."/>
            <person name="Kyrpides N.C."/>
            <person name="Woyke T."/>
        </authorList>
    </citation>
    <scope>NUCLEOTIDE SEQUENCE</scope>
    <source>
        <strain evidence="3">GVMAG-M-3300024301-20</strain>
    </source>
</reference>
<keyword evidence="2" id="KW-0812">Transmembrane</keyword>
<dbReference type="SUPFAM" id="SSF51294">
    <property type="entry name" value="Hedgehog/intein (Hint) domain"/>
    <property type="match status" value="1"/>
</dbReference>
<sequence length="532" mass="60379">MNNNINISNNTNTNIINPDQNNSTNLNNTTRFISETYDKLSYFDLYGNSVIIFLLVTLFVFVVYSYCKIGITKEAIASDWTNQRCKPQNVLFAGFITKPEGKTAFQYTGENFQYCVQNILLNITSYALLPFQYATNSIVKLFNSLGTSIDAIRNVTTNVRGNVQIFSEDILQRVLNTLVPLQTVFLAVKDTFNKIQGVMVSGLYTMLGSYYTLQALMGAILELLIKMLIVLVAIIVGLWIMPFTWPAAASMTAVFLGISIPLAIIIHFMTDVLHVQASGIPKLRCFDKNVELRMADGSLKCIKDIQVGDQLEGKNKVTAKIKVTAKGLQMYKLNGVIVSESHIVNYRGIWVPIRNHPDAIKITSYQEPYLYCLNTSWKIISINDVIFTDWDELYNGSLEMVLHKINQDPNNIINNTILNDTNNIHKFLDDGYNKVTKIQFKNGSFRFIKDIQIGDIIEDINGKETMVYGIVEIDKNTIHKYKEESNLEKRNKLYHLLTNSGSFISNGKKANDYNFYIDSILHTNLGKWKSKL</sequence>
<keyword evidence="2" id="KW-0472">Membrane</keyword>
<protein>
    <recommendedName>
        <fullName evidence="4">Vint domain-containing protein</fullName>
    </recommendedName>
</protein>
<evidence type="ECO:0000256" key="2">
    <source>
        <dbReference type="SAM" id="Phobius"/>
    </source>
</evidence>
<feature type="region of interest" description="Disordered" evidence="1">
    <location>
        <begin position="1"/>
        <end position="21"/>
    </location>
</feature>
<dbReference type="Gene3D" id="2.170.16.10">
    <property type="entry name" value="Hedgehog/Intein (Hint) domain"/>
    <property type="match status" value="1"/>
</dbReference>
<accession>A0A6C0IRC3</accession>
<feature type="transmembrane region" description="Helical" evidence="2">
    <location>
        <begin position="223"/>
        <end position="241"/>
    </location>
</feature>
<dbReference type="AlphaFoldDB" id="A0A6C0IRC3"/>
<name>A0A6C0IRC3_9ZZZZ</name>
<keyword evidence="2" id="KW-1133">Transmembrane helix</keyword>
<organism evidence="3">
    <name type="scientific">viral metagenome</name>
    <dbReference type="NCBI Taxonomy" id="1070528"/>
    <lineage>
        <taxon>unclassified sequences</taxon>
        <taxon>metagenomes</taxon>
        <taxon>organismal metagenomes</taxon>
    </lineage>
</organism>
<feature type="transmembrane region" description="Helical" evidence="2">
    <location>
        <begin position="247"/>
        <end position="268"/>
    </location>
</feature>
<proteinExistence type="predicted"/>
<evidence type="ECO:0000313" key="3">
    <source>
        <dbReference type="EMBL" id="QHT95758.1"/>
    </source>
</evidence>
<dbReference type="InterPro" id="IPR036844">
    <property type="entry name" value="Hint_dom_sf"/>
</dbReference>